<dbReference type="Gene3D" id="1.10.150.20">
    <property type="entry name" value="5' to 3' exonuclease, C-terminal subdomain"/>
    <property type="match status" value="1"/>
</dbReference>
<keyword evidence="8" id="KW-0539">Nucleus</keyword>
<dbReference type="InterPro" id="IPR048960">
    <property type="entry name" value="POLQ-like_helical"/>
</dbReference>
<dbReference type="InterPro" id="IPR011545">
    <property type="entry name" value="DEAD/DEAH_box_helicase_dom"/>
</dbReference>
<comment type="catalytic activity">
    <reaction evidence="9">
        <text>ATP + H2O = ADP + phosphate + H(+)</text>
        <dbReference type="Rhea" id="RHEA:13065"/>
        <dbReference type="ChEBI" id="CHEBI:15377"/>
        <dbReference type="ChEBI" id="CHEBI:15378"/>
        <dbReference type="ChEBI" id="CHEBI:30616"/>
        <dbReference type="ChEBI" id="CHEBI:43474"/>
        <dbReference type="ChEBI" id="CHEBI:456216"/>
        <dbReference type="EC" id="5.6.2.4"/>
    </reaction>
</comment>
<comment type="caution">
    <text evidence="12">The sequence shown here is derived from an EMBL/GenBank/DDBJ whole genome shotgun (WGS) entry which is preliminary data.</text>
</comment>
<dbReference type="FunFam" id="3.40.50.300:FF:000813">
    <property type="entry name" value="helicase POLQ-like isoform X1"/>
    <property type="match status" value="1"/>
</dbReference>
<dbReference type="Gene3D" id="3.40.50.300">
    <property type="entry name" value="P-loop containing nucleotide triphosphate hydrolases"/>
    <property type="match status" value="2"/>
</dbReference>
<dbReference type="PANTHER" id="PTHR47961">
    <property type="entry name" value="DNA POLYMERASE THETA, PUTATIVE (AFU_ORTHOLOGUE AFUA_1G05260)-RELATED"/>
    <property type="match status" value="1"/>
</dbReference>
<evidence type="ECO:0000256" key="8">
    <source>
        <dbReference type="ARBA" id="ARBA00023242"/>
    </source>
</evidence>
<reference evidence="12 13" key="1">
    <citation type="journal article" date="2019" name="PLoS Biol.">
        <title>Sex chromosomes control vertical transmission of feminizing Wolbachia symbionts in an isopod.</title>
        <authorList>
            <person name="Becking T."/>
            <person name="Chebbi M.A."/>
            <person name="Giraud I."/>
            <person name="Moumen B."/>
            <person name="Laverre T."/>
            <person name="Caubet Y."/>
            <person name="Peccoud J."/>
            <person name="Gilbert C."/>
            <person name="Cordaux R."/>
        </authorList>
    </citation>
    <scope>NUCLEOTIDE SEQUENCE [LARGE SCALE GENOMIC DNA]</scope>
    <source>
        <strain evidence="12">ANa2</strain>
        <tissue evidence="12">Whole body excluding digestive tract and cuticle</tissue>
    </source>
</reference>
<dbReference type="PROSITE" id="PS51194">
    <property type="entry name" value="HELICASE_CTER"/>
    <property type="match status" value="1"/>
</dbReference>
<dbReference type="InterPro" id="IPR027417">
    <property type="entry name" value="P-loop_NTPase"/>
</dbReference>
<dbReference type="InterPro" id="IPR001650">
    <property type="entry name" value="Helicase_C-like"/>
</dbReference>
<organism evidence="12 13">
    <name type="scientific">Armadillidium nasatum</name>
    <dbReference type="NCBI Taxonomy" id="96803"/>
    <lineage>
        <taxon>Eukaryota</taxon>
        <taxon>Metazoa</taxon>
        <taxon>Ecdysozoa</taxon>
        <taxon>Arthropoda</taxon>
        <taxon>Crustacea</taxon>
        <taxon>Multicrustacea</taxon>
        <taxon>Malacostraca</taxon>
        <taxon>Eumalacostraca</taxon>
        <taxon>Peracarida</taxon>
        <taxon>Isopoda</taxon>
        <taxon>Oniscidea</taxon>
        <taxon>Crinocheta</taxon>
        <taxon>Armadillidiidae</taxon>
        <taxon>Armadillidium</taxon>
    </lineage>
</organism>
<keyword evidence="3" id="KW-0227">DNA damage</keyword>
<evidence type="ECO:0000313" key="13">
    <source>
        <dbReference type="Proteomes" id="UP000326759"/>
    </source>
</evidence>
<evidence type="ECO:0000256" key="3">
    <source>
        <dbReference type="ARBA" id="ARBA00022763"/>
    </source>
</evidence>
<dbReference type="SMART" id="SM00490">
    <property type="entry name" value="HELICc"/>
    <property type="match status" value="1"/>
</dbReference>
<dbReference type="AlphaFoldDB" id="A0A5N5TPP5"/>
<dbReference type="GO" id="GO:0043138">
    <property type="term" value="F:3'-5' DNA helicase activity"/>
    <property type="evidence" value="ECO:0007669"/>
    <property type="project" value="UniProtKB-EC"/>
</dbReference>
<dbReference type="OrthoDB" id="2320933at2759"/>
<keyword evidence="6" id="KW-0067">ATP-binding</keyword>
<dbReference type="Pfam" id="PF21099">
    <property type="entry name" value="POLQ_helical"/>
    <property type="match status" value="1"/>
</dbReference>
<dbReference type="GO" id="GO:0005524">
    <property type="term" value="F:ATP binding"/>
    <property type="evidence" value="ECO:0007669"/>
    <property type="project" value="UniProtKB-KW"/>
</dbReference>
<comment type="subcellular location">
    <subcellularLocation>
        <location evidence="1">Nucleus</location>
    </subcellularLocation>
</comment>
<dbReference type="FunFam" id="1.10.150.20:FF:000058">
    <property type="entry name" value="Helicase, POLQ like"/>
    <property type="match status" value="1"/>
</dbReference>
<dbReference type="CDD" id="cd18026">
    <property type="entry name" value="DEXHc_POLQ-like"/>
    <property type="match status" value="1"/>
</dbReference>
<feature type="domain" description="Helicase C-terminal" evidence="11">
    <location>
        <begin position="363"/>
        <end position="555"/>
    </location>
</feature>
<dbReference type="Proteomes" id="UP000326759">
    <property type="component" value="Unassembled WGS sequence"/>
</dbReference>
<dbReference type="GO" id="GO:0006302">
    <property type="term" value="P:double-strand break repair"/>
    <property type="evidence" value="ECO:0007669"/>
    <property type="project" value="UniProtKB-ARBA"/>
</dbReference>
<keyword evidence="2" id="KW-0547">Nucleotide-binding</keyword>
<keyword evidence="13" id="KW-1185">Reference proteome</keyword>
<feature type="domain" description="Helicase ATP-binding" evidence="10">
    <location>
        <begin position="139"/>
        <end position="312"/>
    </location>
</feature>
<accession>A0A5N5TPP5</accession>
<protein>
    <submittedName>
        <fullName evidence="12">Helicase POLQ-like</fullName>
    </submittedName>
</protein>
<dbReference type="InterPro" id="IPR050474">
    <property type="entry name" value="Hel308_SKI2-like"/>
</dbReference>
<evidence type="ECO:0000259" key="11">
    <source>
        <dbReference type="PROSITE" id="PS51194"/>
    </source>
</evidence>
<evidence type="ECO:0000256" key="2">
    <source>
        <dbReference type="ARBA" id="ARBA00022741"/>
    </source>
</evidence>
<evidence type="ECO:0000256" key="6">
    <source>
        <dbReference type="ARBA" id="ARBA00022840"/>
    </source>
</evidence>
<keyword evidence="5 12" id="KW-0347">Helicase</keyword>
<dbReference type="InterPro" id="IPR014001">
    <property type="entry name" value="Helicase_ATP-bd"/>
</dbReference>
<evidence type="ECO:0000256" key="7">
    <source>
        <dbReference type="ARBA" id="ARBA00023204"/>
    </source>
</evidence>
<evidence type="ECO:0000313" key="12">
    <source>
        <dbReference type="EMBL" id="KAB7508145.1"/>
    </source>
</evidence>
<dbReference type="InterPro" id="IPR046931">
    <property type="entry name" value="HTH_61"/>
</dbReference>
<dbReference type="PANTHER" id="PTHR47961:SF12">
    <property type="entry name" value="HELICASE POLQ-LIKE"/>
    <property type="match status" value="1"/>
</dbReference>
<evidence type="ECO:0000256" key="9">
    <source>
        <dbReference type="ARBA" id="ARBA00048988"/>
    </source>
</evidence>
<dbReference type="PROSITE" id="PS51192">
    <property type="entry name" value="HELICASE_ATP_BIND_1"/>
    <property type="match status" value="1"/>
</dbReference>
<keyword evidence="4" id="KW-0378">Hydrolase</keyword>
<evidence type="ECO:0000256" key="4">
    <source>
        <dbReference type="ARBA" id="ARBA00022801"/>
    </source>
</evidence>
<dbReference type="GO" id="GO:0003676">
    <property type="term" value="F:nucleic acid binding"/>
    <property type="evidence" value="ECO:0007669"/>
    <property type="project" value="InterPro"/>
</dbReference>
<evidence type="ECO:0000256" key="5">
    <source>
        <dbReference type="ARBA" id="ARBA00022806"/>
    </source>
</evidence>
<dbReference type="Pfam" id="PF20470">
    <property type="entry name" value="HTH_61"/>
    <property type="match status" value="1"/>
</dbReference>
<dbReference type="SUPFAM" id="SSF158702">
    <property type="entry name" value="Sec63 N-terminal domain-like"/>
    <property type="match status" value="1"/>
</dbReference>
<sequence>MKRKSSPVFKSLKCSNKKQINHNVRNKLVNVSDSKTEQDETASLLRIFASTSDTQGSNLTTQDTQPFKARLEKKFSIISQNLDKQNDGEKSNHLEISFEYCSPSNVDIGPFFGLPTKVRDLIFQYRNIKGLYDWQTNCLNSGLGHSNLLISLPTSSGKTLVAEILMLRKLLLYKKNCIFILPFISLVQEKVRGLSSLAVDLGFIVEEYAASKGFYPPKLRKKSNTIYVATIEKANSLIESLLEENRMSEIGLAVIDEVHMISESGGRGTRLEAIITKLKLFAKDVQLVSMSATVGNLEELARFLNALLFKGGFRPVPLTQYIKINDVTSVINPKALSEDDLFEPSSLTFTHTSQEFFKTDPDLITPLVEEIIPKHSCLVFCPTRKNTEAVAKMLCSCLPKSLLEWRNIAKISLLKALKEEGSGLLCPILRKTIPFGIGYHHSGLTDGERKLLEEGFLMGTLCCIVCTSTLAAGVNLPARRVIIRSPYMGREFLTSARYHQMIGRAGRAGLDSEGESFLVINFKDLDSIKELLLSPNEHCLSKMQENDFKGLTELVFTMIGMQVVKSVSSVLSLVGSTLLAVQADALNCNIQSETINVIRKLRSQGFLRSHKDPKQDEKKSPEGSVDLQWANRLYYDLIHARANLAVHSHLHLLYLVTPYEDSESFVCNPEVFFNIHSYLTKEESEIAFILGITNAVAVQIKMGNTPKNLDNLVLKRFYVALLLHKLLSGENIWNGRAKLLFNAGFKTLSHIAKATPQQLVSKIEHLPNTVAKQLISSAKMLLLEKANSLQEEAEEMLFNLTSD</sequence>
<keyword evidence="7" id="KW-0234">DNA repair</keyword>
<name>A0A5N5TPP5_9CRUS</name>
<gene>
    <name evidence="12" type="primary">HELQ</name>
    <name evidence="12" type="ORF">Anas_04357</name>
</gene>
<dbReference type="SUPFAM" id="SSF52540">
    <property type="entry name" value="P-loop containing nucleoside triphosphate hydrolases"/>
    <property type="match status" value="1"/>
</dbReference>
<dbReference type="EMBL" id="SEYY01000041">
    <property type="protein sequence ID" value="KAB7508145.1"/>
    <property type="molecule type" value="Genomic_DNA"/>
</dbReference>
<evidence type="ECO:0000256" key="1">
    <source>
        <dbReference type="ARBA" id="ARBA00004123"/>
    </source>
</evidence>
<dbReference type="CDD" id="cd18795">
    <property type="entry name" value="SF2_C_Ski2"/>
    <property type="match status" value="1"/>
</dbReference>
<proteinExistence type="predicted"/>
<dbReference type="Pfam" id="PF00271">
    <property type="entry name" value="Helicase_C"/>
    <property type="match status" value="1"/>
</dbReference>
<dbReference type="Pfam" id="PF00270">
    <property type="entry name" value="DEAD"/>
    <property type="match status" value="1"/>
</dbReference>
<dbReference type="SMART" id="SM00487">
    <property type="entry name" value="DEXDc"/>
    <property type="match status" value="1"/>
</dbReference>
<evidence type="ECO:0000259" key="10">
    <source>
        <dbReference type="PROSITE" id="PS51192"/>
    </source>
</evidence>
<dbReference type="GO" id="GO:0005634">
    <property type="term" value="C:nucleus"/>
    <property type="evidence" value="ECO:0007669"/>
    <property type="project" value="UniProtKB-SubCell"/>
</dbReference>
<dbReference type="GO" id="GO:0016787">
    <property type="term" value="F:hydrolase activity"/>
    <property type="evidence" value="ECO:0007669"/>
    <property type="project" value="UniProtKB-KW"/>
</dbReference>